<comment type="subcellular location">
    <subcellularLocation>
        <location evidence="1">Cell inner membrane</location>
        <topology evidence="1">Multi-pass membrane protein</topology>
    </subcellularLocation>
</comment>
<evidence type="ECO:0000313" key="3">
    <source>
        <dbReference type="Proteomes" id="UP000199657"/>
    </source>
</evidence>
<dbReference type="Proteomes" id="UP000199657">
    <property type="component" value="Unassembled WGS sequence"/>
</dbReference>
<reference evidence="2 3" key="1">
    <citation type="submission" date="2016-10" db="EMBL/GenBank/DDBJ databases">
        <authorList>
            <person name="de Groot N.N."/>
        </authorList>
    </citation>
    <scope>NUCLEOTIDE SEQUENCE [LARGE SCALE GENOMIC DNA]</scope>
    <source>
        <strain evidence="2 3">CGMCC 1.6291</strain>
    </source>
</reference>
<dbReference type="Pfam" id="PF02405">
    <property type="entry name" value="MlaE"/>
    <property type="match status" value="1"/>
</dbReference>
<dbReference type="PANTHER" id="PTHR30188:SF3">
    <property type="entry name" value="ABC TRANSPORTER PERMEASE"/>
    <property type="match status" value="1"/>
</dbReference>
<accession>A0A1H8Q7B9</accession>
<dbReference type="OrthoDB" id="9810518at2"/>
<dbReference type="PANTHER" id="PTHR30188">
    <property type="entry name" value="ABC TRANSPORTER PERMEASE PROTEIN-RELATED"/>
    <property type="match status" value="1"/>
</dbReference>
<keyword evidence="1" id="KW-0812">Transmembrane</keyword>
<feature type="transmembrane region" description="Helical" evidence="1">
    <location>
        <begin position="167"/>
        <end position="184"/>
    </location>
</feature>
<keyword evidence="1" id="KW-1133">Transmembrane helix</keyword>
<feature type="transmembrane region" description="Helical" evidence="1">
    <location>
        <begin position="260"/>
        <end position="290"/>
    </location>
</feature>
<dbReference type="AlphaFoldDB" id="A0A1H8Q7B9"/>
<dbReference type="InterPro" id="IPR030802">
    <property type="entry name" value="Permease_MalE"/>
</dbReference>
<keyword evidence="1" id="KW-1003">Cell membrane</keyword>
<dbReference type="NCBIfam" id="TIGR00056">
    <property type="entry name" value="MlaE family lipid ABC transporter permease subunit"/>
    <property type="match status" value="1"/>
</dbReference>
<protein>
    <submittedName>
        <fullName evidence="2">Phospholipid/cholesterol/gamma-HCH transport system permease protein</fullName>
    </submittedName>
</protein>
<sequence length="373" mass="40381">MTTDETATLPSLHWDGPRHALICSGDWTWEGLSRRMPALPREVTGSVTLETDTITGLDTAGALCLHRHLATIESRGDTVDRDTIPAQHRAFLELVDQHRLTGGAQTAPADGPLHRLGRATMGMLGRPPAFLAFTGAVAMDVAPRLLKPHRIRWREVVGEIDHGGVRALPILGLLIFLTGVVIAYQGGAPLQQYGANIFLVDLLSLTMLREMAPLMTAIIVAGRTGSAYAAQIGTMHMTEEVDALRVIGITPYEMLVLPKLLAMLIVMPLLTIFANVFGMLGGMSVASLFFDVGFAEFLQRMPEAIATSSFWVGIIKAPVFAILIVMVSCYHGFHVERSTESVGRATTRSVVQGIFLVIVADAAFSVVFNMLNL</sequence>
<dbReference type="GO" id="GO:0043190">
    <property type="term" value="C:ATP-binding cassette (ABC) transporter complex"/>
    <property type="evidence" value="ECO:0007669"/>
    <property type="project" value="InterPro"/>
</dbReference>
<dbReference type="STRING" id="406100.SAMN04488052_101401"/>
<evidence type="ECO:0000313" key="2">
    <source>
        <dbReference type="EMBL" id="SEO50142.1"/>
    </source>
</evidence>
<keyword evidence="1" id="KW-0472">Membrane</keyword>
<keyword evidence="1" id="KW-0997">Cell inner membrane</keyword>
<comment type="similarity">
    <text evidence="1">Belongs to the MlaE permease family.</text>
</comment>
<dbReference type="InterPro" id="IPR003453">
    <property type="entry name" value="ABC_MlaE_roteobac"/>
</dbReference>
<evidence type="ECO:0000256" key="1">
    <source>
        <dbReference type="RuleBase" id="RU362044"/>
    </source>
</evidence>
<keyword evidence="3" id="KW-1185">Reference proteome</keyword>
<name>A0A1H8Q7B9_9GAMM</name>
<gene>
    <name evidence="2" type="ORF">SAMN04488052_101401</name>
</gene>
<dbReference type="RefSeq" id="WP_091639476.1">
    <property type="nucleotide sequence ID" value="NZ_FOEG01000001.1"/>
</dbReference>
<organism evidence="2 3">
    <name type="scientific">Aquisalimonas asiatica</name>
    <dbReference type="NCBI Taxonomy" id="406100"/>
    <lineage>
        <taxon>Bacteria</taxon>
        <taxon>Pseudomonadati</taxon>
        <taxon>Pseudomonadota</taxon>
        <taxon>Gammaproteobacteria</taxon>
        <taxon>Chromatiales</taxon>
        <taxon>Ectothiorhodospiraceae</taxon>
        <taxon>Aquisalimonas</taxon>
    </lineage>
</organism>
<dbReference type="EMBL" id="FOEG01000001">
    <property type="protein sequence ID" value="SEO50142.1"/>
    <property type="molecule type" value="Genomic_DNA"/>
</dbReference>
<dbReference type="GO" id="GO:0005548">
    <property type="term" value="F:phospholipid transporter activity"/>
    <property type="evidence" value="ECO:0007669"/>
    <property type="project" value="TreeGrafter"/>
</dbReference>
<proteinExistence type="inferred from homology"/>
<comment type="caution">
    <text evidence="1">Lacks conserved residue(s) required for the propagation of feature annotation.</text>
</comment>
<feature type="transmembrane region" description="Helical" evidence="1">
    <location>
        <begin position="310"/>
        <end position="330"/>
    </location>
</feature>
<feature type="transmembrane region" description="Helical" evidence="1">
    <location>
        <begin position="350"/>
        <end position="371"/>
    </location>
</feature>